<comment type="function">
    <text evidence="1 8">Catalyzes the sequential NAD-dependent oxidations of L-histidinol to L-histidinaldehyde and then to L-histidine.</text>
</comment>
<dbReference type="InterPro" id="IPR001692">
    <property type="entry name" value="Histidinol_DH_CS"/>
</dbReference>
<evidence type="ECO:0000313" key="12">
    <source>
        <dbReference type="EMBL" id="USR91343.1"/>
    </source>
</evidence>
<comment type="catalytic activity">
    <reaction evidence="7 8">
        <text>L-histidinol + 2 NAD(+) + H2O = L-histidine + 2 NADH + 3 H(+)</text>
        <dbReference type="Rhea" id="RHEA:20641"/>
        <dbReference type="ChEBI" id="CHEBI:15377"/>
        <dbReference type="ChEBI" id="CHEBI:15378"/>
        <dbReference type="ChEBI" id="CHEBI:57540"/>
        <dbReference type="ChEBI" id="CHEBI:57595"/>
        <dbReference type="ChEBI" id="CHEBI:57699"/>
        <dbReference type="ChEBI" id="CHEBI:57945"/>
        <dbReference type="EC" id="1.1.1.23"/>
    </reaction>
</comment>
<feature type="binding site" evidence="8">
    <location>
        <position position="329"/>
    </location>
    <ligand>
        <name>substrate</name>
    </ligand>
</feature>
<evidence type="ECO:0000256" key="7">
    <source>
        <dbReference type="ARBA" id="ARBA00049489"/>
    </source>
</evidence>
<feature type="region of interest" description="Disordered" evidence="11">
    <location>
        <begin position="418"/>
        <end position="440"/>
    </location>
</feature>
<dbReference type="EC" id="1.1.1.23" evidence="3 8"/>
<evidence type="ECO:0000256" key="4">
    <source>
        <dbReference type="ARBA" id="ARBA00022723"/>
    </source>
</evidence>
<dbReference type="SUPFAM" id="SSF53720">
    <property type="entry name" value="ALDH-like"/>
    <property type="match status" value="1"/>
</dbReference>
<evidence type="ECO:0000256" key="10">
    <source>
        <dbReference type="RuleBase" id="RU004175"/>
    </source>
</evidence>
<dbReference type="InterPro" id="IPR012131">
    <property type="entry name" value="Hstdl_DH"/>
</dbReference>
<evidence type="ECO:0000256" key="8">
    <source>
        <dbReference type="HAMAP-Rule" id="MF_01024"/>
    </source>
</evidence>
<gene>
    <name evidence="8 12" type="primary">hisD</name>
    <name evidence="12" type="ORF">NEA10_00955</name>
</gene>
<dbReference type="Gene3D" id="1.20.5.1300">
    <property type="match status" value="1"/>
</dbReference>
<feature type="binding site" evidence="8">
    <location>
        <position position="192"/>
    </location>
    <ligand>
        <name>NAD(+)</name>
        <dbReference type="ChEBI" id="CHEBI:57540"/>
    </ligand>
</feature>
<evidence type="ECO:0000256" key="1">
    <source>
        <dbReference type="ARBA" id="ARBA00003850"/>
    </source>
</evidence>
<keyword evidence="6 8" id="KW-0560">Oxidoreductase</keyword>
<organism evidence="12 13">
    <name type="scientific">Phormidium yuhuli AB48</name>
    <dbReference type="NCBI Taxonomy" id="2940671"/>
    <lineage>
        <taxon>Bacteria</taxon>
        <taxon>Bacillati</taxon>
        <taxon>Cyanobacteriota</taxon>
        <taxon>Cyanophyceae</taxon>
        <taxon>Oscillatoriophycideae</taxon>
        <taxon>Oscillatoriales</taxon>
        <taxon>Oscillatoriaceae</taxon>
        <taxon>Phormidium</taxon>
        <taxon>Phormidium yuhuli</taxon>
    </lineage>
</organism>
<dbReference type="PRINTS" id="PR00083">
    <property type="entry name" value="HOLDHDRGNASE"/>
</dbReference>
<feature type="binding site" evidence="8">
    <location>
        <position position="238"/>
    </location>
    <ligand>
        <name>substrate</name>
    </ligand>
</feature>
<dbReference type="InterPro" id="IPR022695">
    <property type="entry name" value="Histidinol_DH_monofunct"/>
</dbReference>
<dbReference type="GO" id="GO:0004399">
    <property type="term" value="F:histidinol dehydrogenase activity"/>
    <property type="evidence" value="ECO:0007669"/>
    <property type="project" value="UniProtKB-EC"/>
</dbReference>
<evidence type="ECO:0000256" key="6">
    <source>
        <dbReference type="ARBA" id="ARBA00023002"/>
    </source>
</evidence>
<evidence type="ECO:0000256" key="9">
    <source>
        <dbReference type="PIRNR" id="PIRNR000099"/>
    </source>
</evidence>
<feature type="binding site" evidence="8">
    <location>
        <position position="362"/>
    </location>
    <ligand>
        <name>Zn(2+)</name>
        <dbReference type="ChEBI" id="CHEBI:29105"/>
    </ligand>
</feature>
<dbReference type="Gene3D" id="3.40.50.1980">
    <property type="entry name" value="Nitrogenase molybdenum iron protein domain"/>
    <property type="match status" value="2"/>
</dbReference>
<keyword evidence="5 8" id="KW-0862">Zinc</keyword>
<feature type="binding site" evidence="8">
    <location>
        <position position="260"/>
    </location>
    <ligand>
        <name>substrate</name>
    </ligand>
</feature>
<feature type="binding site" evidence="8">
    <location>
        <position position="263"/>
    </location>
    <ligand>
        <name>substrate</name>
    </ligand>
</feature>
<dbReference type="PANTHER" id="PTHR21256:SF2">
    <property type="entry name" value="HISTIDINE BIOSYNTHESIS TRIFUNCTIONAL PROTEIN"/>
    <property type="match status" value="1"/>
</dbReference>
<dbReference type="EMBL" id="CP098611">
    <property type="protein sequence ID" value="USR91343.1"/>
    <property type="molecule type" value="Genomic_DNA"/>
</dbReference>
<evidence type="ECO:0000256" key="3">
    <source>
        <dbReference type="ARBA" id="ARBA00012965"/>
    </source>
</evidence>
<dbReference type="PIRSF" id="PIRSF000099">
    <property type="entry name" value="Histidinol_dh"/>
    <property type="match status" value="1"/>
</dbReference>
<dbReference type="Proteomes" id="UP001056708">
    <property type="component" value="Chromosome"/>
</dbReference>
<feature type="binding site" evidence="8">
    <location>
        <position position="421"/>
    </location>
    <ligand>
        <name>Zn(2+)</name>
        <dbReference type="ChEBI" id="CHEBI:29105"/>
    </ligand>
</feature>
<evidence type="ECO:0000256" key="5">
    <source>
        <dbReference type="ARBA" id="ARBA00022833"/>
    </source>
</evidence>
<keyword evidence="13" id="KW-1185">Reference proteome</keyword>
<feature type="binding site" evidence="8">
    <location>
        <position position="260"/>
    </location>
    <ligand>
        <name>Zn(2+)</name>
        <dbReference type="ChEBI" id="CHEBI:29105"/>
    </ligand>
</feature>
<dbReference type="NCBIfam" id="TIGR00069">
    <property type="entry name" value="hisD"/>
    <property type="match status" value="1"/>
</dbReference>
<keyword evidence="8" id="KW-0368">Histidine biosynthesis</keyword>
<keyword evidence="4 8" id="KW-0479">Metal-binding</keyword>
<evidence type="ECO:0000256" key="11">
    <source>
        <dbReference type="SAM" id="MobiDB-lite"/>
    </source>
</evidence>
<reference evidence="12" key="1">
    <citation type="submission" date="2022-06" db="EMBL/GenBank/DDBJ databases">
        <title>Genome sequence of Phormidium yuhuli AB48 isolated from an industrial photobioreactor environment.</title>
        <authorList>
            <person name="Qiu Y."/>
            <person name="Noonan A.J.C."/>
            <person name="Dofher K."/>
            <person name="Koch M."/>
            <person name="Kieft B."/>
            <person name="Lin X."/>
            <person name="Ziels R.M."/>
            <person name="Hallam S.J."/>
        </authorList>
    </citation>
    <scope>NUCLEOTIDE SEQUENCE</scope>
    <source>
        <strain evidence="12">AB48</strain>
    </source>
</reference>
<feature type="binding site" evidence="8">
    <location>
        <position position="362"/>
    </location>
    <ligand>
        <name>substrate</name>
    </ligand>
</feature>
<dbReference type="PANTHER" id="PTHR21256">
    <property type="entry name" value="HISTIDINOL DEHYDROGENASE HDH"/>
    <property type="match status" value="1"/>
</dbReference>
<feature type="binding site" evidence="8">
    <location>
        <position position="416"/>
    </location>
    <ligand>
        <name>substrate</name>
    </ligand>
</feature>
<proteinExistence type="inferred from homology"/>
<dbReference type="Pfam" id="PF00815">
    <property type="entry name" value="Histidinol_dh"/>
    <property type="match status" value="1"/>
</dbReference>
<name>A0ABY5AR49_9CYAN</name>
<dbReference type="PROSITE" id="PS00611">
    <property type="entry name" value="HISOL_DEHYDROGENASE"/>
    <property type="match status" value="1"/>
</dbReference>
<keyword evidence="8" id="KW-0028">Amino-acid biosynthesis</keyword>
<feature type="binding site" evidence="8">
    <location>
        <position position="421"/>
    </location>
    <ligand>
        <name>substrate</name>
    </ligand>
</feature>
<comment type="pathway">
    <text evidence="8">Amino-acid biosynthesis; L-histidine biosynthesis; L-histidine from 5-phospho-alpha-D-ribose 1-diphosphate: step 9/9.</text>
</comment>
<feature type="compositionally biased region" description="Pro residues" evidence="11">
    <location>
        <begin position="431"/>
        <end position="440"/>
    </location>
</feature>
<feature type="active site" description="Proton acceptor" evidence="8">
    <location>
        <position position="329"/>
    </location>
</feature>
<feature type="compositionally biased region" description="Basic and acidic residues" evidence="11">
    <location>
        <begin position="418"/>
        <end position="429"/>
    </location>
</feature>
<feature type="binding site" evidence="8">
    <location>
        <position position="130"/>
    </location>
    <ligand>
        <name>NAD(+)</name>
        <dbReference type="ChEBI" id="CHEBI:57540"/>
    </ligand>
</feature>
<protein>
    <recommendedName>
        <fullName evidence="3 8">Histidinol dehydrogenase</fullName>
        <shortName evidence="8">HDH</shortName>
        <ecNumber evidence="3 8">1.1.1.23</ecNumber>
    </recommendedName>
</protein>
<keyword evidence="8" id="KW-0520">NAD</keyword>
<sequence length="440" mass="47261">MLRIITERPEAESELRRIMNRTQSDGVPEQEASVRTILNRVRQEGDGALLHYTKEFDGQTLTASQLRVTGSELDAAYQQIPKQLLDAIQLAVKQVEAFHRQRVPKSWVNFGKDGVVLGKRYTAVDRAGIYIPGGRGAYPSTAIMNAVPAKVAGVKEIVMVTPPGKDLRVDPAVLVAAQEAGVQEIYRVGGAQAIGALAYGSETITPVDVITGPGNIYVTLAKKMVFGTVGIDSLAGPSEVLVIADSHANPSHLAADLLAQAEHDPIAAAILLTPDSALARQVVVEVEAQLSDHPRRLWTEKAIAHYGLVVVVDSLKEAAELSNQFAPEHLELEILEPWDLLPQIRHAGAIFLGYSTPEAVGDYLAGPNHTLPTSGAARYASALGTETFMKHSSLIEYSASALQNMGAAIQTLAEAEGLHSHRESVRLRTEPPTPPEDPTS</sequence>
<feature type="binding site" evidence="8">
    <location>
        <position position="215"/>
    </location>
    <ligand>
        <name>NAD(+)</name>
        <dbReference type="ChEBI" id="CHEBI:57540"/>
    </ligand>
</feature>
<accession>A0ABY5AR49</accession>
<evidence type="ECO:0000256" key="2">
    <source>
        <dbReference type="ARBA" id="ARBA00010178"/>
    </source>
</evidence>
<comment type="similarity">
    <text evidence="2 8 9 10">Belongs to the histidinol dehydrogenase family.</text>
</comment>
<comment type="cofactor">
    <cofactor evidence="8">
        <name>Zn(2+)</name>
        <dbReference type="ChEBI" id="CHEBI:29105"/>
    </cofactor>
    <text evidence="8">Binds 1 zinc ion per subunit.</text>
</comment>
<feature type="binding site" evidence="8">
    <location>
        <position position="263"/>
    </location>
    <ligand>
        <name>Zn(2+)</name>
        <dbReference type="ChEBI" id="CHEBI:29105"/>
    </ligand>
</feature>
<dbReference type="InterPro" id="IPR016161">
    <property type="entry name" value="Ald_DH/histidinol_DH"/>
</dbReference>
<evidence type="ECO:0000313" key="13">
    <source>
        <dbReference type="Proteomes" id="UP001056708"/>
    </source>
</evidence>
<dbReference type="HAMAP" id="MF_01024">
    <property type="entry name" value="HisD"/>
    <property type="match status" value="1"/>
</dbReference>
<dbReference type="CDD" id="cd06572">
    <property type="entry name" value="Histidinol_dh"/>
    <property type="match status" value="1"/>
</dbReference>
<feature type="active site" description="Proton acceptor" evidence="8">
    <location>
        <position position="328"/>
    </location>
</feature>
<dbReference type="RefSeq" id="WP_252663370.1">
    <property type="nucleotide sequence ID" value="NZ_CP098611.1"/>
</dbReference>